<comment type="caution">
    <text evidence="2">The sequence shown here is derived from an EMBL/GenBank/DDBJ whole genome shotgun (WGS) entry which is preliminary data.</text>
</comment>
<evidence type="ECO:0000313" key="2">
    <source>
        <dbReference type="EMBL" id="TXL68767.1"/>
    </source>
</evidence>
<dbReference type="OrthoDB" id="161727at2"/>
<organism evidence="2 3">
    <name type="scientific">Zeimonas arvi</name>
    <dbReference type="NCBI Taxonomy" id="2498847"/>
    <lineage>
        <taxon>Bacteria</taxon>
        <taxon>Pseudomonadati</taxon>
        <taxon>Pseudomonadota</taxon>
        <taxon>Betaproteobacteria</taxon>
        <taxon>Burkholderiales</taxon>
        <taxon>Burkholderiaceae</taxon>
        <taxon>Zeimonas</taxon>
    </lineage>
</organism>
<sequence length="254" mass="26602">MLLLLKLALVPASILLATLAARRFGHAISGLLAGFPIIGGPIVAALMIDLPPAQVADIAQATLAGCPASIAHIVTFAWLSRRLPWWGCLAFAALAFFAVGSLTTAAWVPVWFVFALALAGPWIAWAIMPRAPKASGAVHVPRGEVLMRVAAGFVLAAAILLSTERVPAAVSGLMLAWPISGSILPSFTLPVHGHAATVTLLRGFAIGLVGFVVFFVALVMLLRLWNASLPSFVVATASSALAGWSVHRIRQRRG</sequence>
<dbReference type="Proteomes" id="UP000321548">
    <property type="component" value="Unassembled WGS sequence"/>
</dbReference>
<gene>
    <name evidence="2" type="ORF">FHP08_03560</name>
</gene>
<keyword evidence="3" id="KW-1185">Reference proteome</keyword>
<dbReference type="AlphaFoldDB" id="A0A5C8P6H5"/>
<dbReference type="EMBL" id="VDUY01000001">
    <property type="protein sequence ID" value="TXL68767.1"/>
    <property type="molecule type" value="Genomic_DNA"/>
</dbReference>
<name>A0A5C8P6H5_9BURK</name>
<feature type="transmembrane region" description="Helical" evidence="1">
    <location>
        <begin position="83"/>
        <end position="100"/>
    </location>
</feature>
<accession>A0A5C8P6H5</accession>
<evidence type="ECO:0000256" key="1">
    <source>
        <dbReference type="SAM" id="Phobius"/>
    </source>
</evidence>
<feature type="transmembrane region" description="Helical" evidence="1">
    <location>
        <begin position="145"/>
        <end position="162"/>
    </location>
</feature>
<protein>
    <submittedName>
        <fullName evidence="2">Uncharacterized protein</fullName>
    </submittedName>
</protein>
<feature type="transmembrane region" description="Helical" evidence="1">
    <location>
        <begin position="168"/>
        <end position="187"/>
    </location>
</feature>
<keyword evidence="1" id="KW-0812">Transmembrane</keyword>
<proteinExistence type="predicted"/>
<evidence type="ECO:0000313" key="3">
    <source>
        <dbReference type="Proteomes" id="UP000321548"/>
    </source>
</evidence>
<feature type="transmembrane region" description="Helical" evidence="1">
    <location>
        <begin position="227"/>
        <end position="246"/>
    </location>
</feature>
<reference evidence="2 3" key="1">
    <citation type="submission" date="2019-06" db="EMBL/GenBank/DDBJ databases">
        <title>Quisquiliibacterium sp. nov., isolated from a maize field.</title>
        <authorList>
            <person name="Lin S.-Y."/>
            <person name="Tsai C.-F."/>
            <person name="Young C.-C."/>
        </authorList>
    </citation>
    <scope>NUCLEOTIDE SEQUENCE [LARGE SCALE GENOMIC DNA]</scope>
    <source>
        <strain evidence="2 3">CC-CFT501</strain>
    </source>
</reference>
<keyword evidence="1" id="KW-1133">Transmembrane helix</keyword>
<feature type="transmembrane region" description="Helical" evidence="1">
    <location>
        <begin position="106"/>
        <end position="125"/>
    </location>
</feature>
<dbReference type="RefSeq" id="WP_147702903.1">
    <property type="nucleotide sequence ID" value="NZ_VDUY01000001.1"/>
</dbReference>
<feature type="transmembrane region" description="Helical" evidence="1">
    <location>
        <begin position="27"/>
        <end position="48"/>
    </location>
</feature>
<keyword evidence="1" id="KW-0472">Membrane</keyword>
<feature type="transmembrane region" description="Helical" evidence="1">
    <location>
        <begin position="199"/>
        <end position="221"/>
    </location>
</feature>